<organism evidence="2 3">
    <name type="scientific">Salix koriyanagi</name>
    <dbReference type="NCBI Taxonomy" id="2511006"/>
    <lineage>
        <taxon>Eukaryota</taxon>
        <taxon>Viridiplantae</taxon>
        <taxon>Streptophyta</taxon>
        <taxon>Embryophyta</taxon>
        <taxon>Tracheophyta</taxon>
        <taxon>Spermatophyta</taxon>
        <taxon>Magnoliopsida</taxon>
        <taxon>eudicotyledons</taxon>
        <taxon>Gunneridae</taxon>
        <taxon>Pentapetalae</taxon>
        <taxon>rosids</taxon>
        <taxon>fabids</taxon>
        <taxon>Malpighiales</taxon>
        <taxon>Salicaceae</taxon>
        <taxon>Saliceae</taxon>
        <taxon>Salix</taxon>
    </lineage>
</organism>
<comment type="caution">
    <text evidence="2">The sequence shown here is derived from an EMBL/GenBank/DDBJ whole genome shotgun (WGS) entry which is preliminary data.</text>
</comment>
<keyword evidence="1" id="KW-1133">Transmembrane helix</keyword>
<keyword evidence="1" id="KW-0472">Membrane</keyword>
<name>A0A9Q0SZB2_9ROSI</name>
<evidence type="ECO:0000313" key="3">
    <source>
        <dbReference type="Proteomes" id="UP001151752"/>
    </source>
</evidence>
<dbReference type="Proteomes" id="UP001151752">
    <property type="component" value="Chromosome 3"/>
</dbReference>
<sequence>MFQLSLLLQYQLANSFLSYHSPISKLPFYPPLLLLLNSSILIPIPITIIPFLFLLFQPFRFQSCPRSLLRFSSYSSTGLHVTFPNWRICLILLLLLISR</sequence>
<feature type="transmembrane region" description="Helical" evidence="1">
    <location>
        <begin position="34"/>
        <end position="56"/>
    </location>
</feature>
<evidence type="ECO:0000313" key="2">
    <source>
        <dbReference type="EMBL" id="KAJ6694640.1"/>
    </source>
</evidence>
<dbReference type="EMBL" id="JAPFFM010000017">
    <property type="protein sequence ID" value="KAJ6694640.1"/>
    <property type="molecule type" value="Genomic_DNA"/>
</dbReference>
<dbReference type="AlphaFoldDB" id="A0A9Q0SZB2"/>
<reference evidence="2" key="1">
    <citation type="submission" date="2022-11" db="EMBL/GenBank/DDBJ databases">
        <authorList>
            <person name="Hyden B.L."/>
            <person name="Feng K."/>
            <person name="Yates T."/>
            <person name="Jawdy S."/>
            <person name="Smart L.B."/>
            <person name="Muchero W."/>
        </authorList>
    </citation>
    <scope>NUCLEOTIDE SEQUENCE</scope>
    <source>
        <tissue evidence="2">Shoot tip</tissue>
    </source>
</reference>
<evidence type="ECO:0000256" key="1">
    <source>
        <dbReference type="SAM" id="Phobius"/>
    </source>
</evidence>
<accession>A0A9Q0SZB2</accession>
<protein>
    <submittedName>
        <fullName evidence="2">Uncharacterized protein</fullName>
    </submittedName>
</protein>
<keyword evidence="1" id="KW-0812">Transmembrane</keyword>
<gene>
    <name evidence="2" type="ORF">OIU74_013880</name>
</gene>
<keyword evidence="3" id="KW-1185">Reference proteome</keyword>
<proteinExistence type="predicted"/>
<reference evidence="2" key="2">
    <citation type="journal article" date="2023" name="Int. J. Mol. Sci.">
        <title>De Novo Assembly and Annotation of 11 Diverse Shrub Willow (Salix) Genomes Reveals Novel Gene Organization in Sex-Linked Regions.</title>
        <authorList>
            <person name="Hyden B."/>
            <person name="Feng K."/>
            <person name="Yates T.B."/>
            <person name="Jawdy S."/>
            <person name="Cereghino C."/>
            <person name="Smart L.B."/>
            <person name="Muchero W."/>
        </authorList>
    </citation>
    <scope>NUCLEOTIDE SEQUENCE</scope>
    <source>
        <tissue evidence="2">Shoot tip</tissue>
    </source>
</reference>